<sequence>DCYIGKGRWYNGTVNTTKTGLTCQSWSVDYPHSHRRHPDIFAELENSANYCRNPGGDNDMPWCYVNDTNSRWAACNISKCNRTGYEIESTLVSWITVGILTTQNVAGGNANSSARILWGFFWGGDSLEQIDDDSQSGMKVDSLRHNLQYVQLAPQTKAVTTSKEHLNHSGRVSYYELRASSIHTGFKFWHKASNFRWWGISRIHRPCFRLAFILSTPK</sequence>
<accession>A0A0L8G030</accession>
<organism evidence="5">
    <name type="scientific">Octopus bimaculoides</name>
    <name type="common">California two-spotted octopus</name>
    <dbReference type="NCBI Taxonomy" id="37653"/>
    <lineage>
        <taxon>Eukaryota</taxon>
        <taxon>Metazoa</taxon>
        <taxon>Spiralia</taxon>
        <taxon>Lophotrochozoa</taxon>
        <taxon>Mollusca</taxon>
        <taxon>Cephalopoda</taxon>
        <taxon>Coleoidea</taxon>
        <taxon>Octopodiformes</taxon>
        <taxon>Octopoda</taxon>
        <taxon>Incirrata</taxon>
        <taxon>Octopodidae</taxon>
        <taxon>Octopus</taxon>
    </lineage>
</organism>
<dbReference type="SUPFAM" id="SSF57440">
    <property type="entry name" value="Kringle-like"/>
    <property type="match status" value="1"/>
</dbReference>
<reference evidence="5" key="1">
    <citation type="submission" date="2015-07" db="EMBL/GenBank/DDBJ databases">
        <title>MeaNS - Measles Nucleotide Surveillance Program.</title>
        <authorList>
            <person name="Tran T."/>
            <person name="Druce J."/>
        </authorList>
    </citation>
    <scope>NUCLEOTIDE SEQUENCE</scope>
    <source>
        <strain evidence="5">UCB-OBI-ISO-001</strain>
        <tissue evidence="5">Gonad</tissue>
    </source>
</reference>
<feature type="domain" description="Kringle" evidence="4">
    <location>
        <begin position="1"/>
        <end position="80"/>
    </location>
</feature>
<dbReference type="OrthoDB" id="2431000at2759"/>
<proteinExistence type="predicted"/>
<dbReference type="EMBL" id="KQ424997">
    <property type="protein sequence ID" value="KOF70169.1"/>
    <property type="molecule type" value="Genomic_DNA"/>
</dbReference>
<dbReference type="PANTHER" id="PTHR24261">
    <property type="entry name" value="PLASMINOGEN-RELATED"/>
    <property type="match status" value="1"/>
</dbReference>
<evidence type="ECO:0000313" key="5">
    <source>
        <dbReference type="EMBL" id="KOF70169.1"/>
    </source>
</evidence>
<dbReference type="Gene3D" id="2.40.20.10">
    <property type="entry name" value="Plasminogen Kringle 4"/>
    <property type="match status" value="1"/>
</dbReference>
<keyword evidence="1 3" id="KW-0420">Kringle</keyword>
<dbReference type="PANTHER" id="PTHR24261:SF7">
    <property type="entry name" value="KRINGLE DOMAIN-CONTAINING PROTEIN"/>
    <property type="match status" value="1"/>
</dbReference>
<evidence type="ECO:0000256" key="1">
    <source>
        <dbReference type="ARBA" id="ARBA00022572"/>
    </source>
</evidence>
<dbReference type="InterPro" id="IPR000001">
    <property type="entry name" value="Kringle"/>
</dbReference>
<dbReference type="Pfam" id="PF00051">
    <property type="entry name" value="Kringle"/>
    <property type="match status" value="1"/>
</dbReference>
<dbReference type="InterPro" id="IPR050759">
    <property type="entry name" value="Serine_protease_kringle"/>
</dbReference>
<feature type="non-terminal residue" evidence="5">
    <location>
        <position position="1"/>
    </location>
</feature>
<dbReference type="AlphaFoldDB" id="A0A0L8G030"/>
<name>A0A0L8G030_OCTBM</name>
<comment type="caution">
    <text evidence="3">Lacks conserved residue(s) required for the propagation of feature annotation.</text>
</comment>
<keyword evidence="2" id="KW-1015">Disulfide bond</keyword>
<dbReference type="InterPro" id="IPR018056">
    <property type="entry name" value="Kringle_CS"/>
</dbReference>
<dbReference type="InterPro" id="IPR013806">
    <property type="entry name" value="Kringle-like"/>
</dbReference>
<protein>
    <recommendedName>
        <fullName evidence="4">Kringle domain-containing protein</fullName>
    </recommendedName>
</protein>
<dbReference type="InterPro" id="IPR038178">
    <property type="entry name" value="Kringle_sf"/>
</dbReference>
<dbReference type="PROSITE" id="PS50070">
    <property type="entry name" value="KRINGLE_2"/>
    <property type="match status" value="1"/>
</dbReference>
<dbReference type="PRINTS" id="PR00018">
    <property type="entry name" value="KRINGLE"/>
</dbReference>
<evidence type="ECO:0000256" key="2">
    <source>
        <dbReference type="ARBA" id="ARBA00023157"/>
    </source>
</evidence>
<gene>
    <name evidence="5" type="ORF">OCBIM_22003371mg</name>
</gene>
<dbReference type="SMART" id="SM00130">
    <property type="entry name" value="KR"/>
    <property type="match status" value="1"/>
</dbReference>
<evidence type="ECO:0000256" key="3">
    <source>
        <dbReference type="PROSITE-ProRule" id="PRU00121"/>
    </source>
</evidence>
<evidence type="ECO:0000259" key="4">
    <source>
        <dbReference type="PROSITE" id="PS50070"/>
    </source>
</evidence>
<dbReference type="PROSITE" id="PS00021">
    <property type="entry name" value="KRINGLE_1"/>
    <property type="match status" value="1"/>
</dbReference>
<dbReference type="STRING" id="37653.A0A0L8G030"/>
<dbReference type="CDD" id="cd00108">
    <property type="entry name" value="KR"/>
    <property type="match status" value="1"/>
</dbReference>